<keyword evidence="4" id="KW-1185">Reference proteome</keyword>
<dbReference type="RefSeq" id="WP_119409867.1">
    <property type="nucleotide sequence ID" value="NZ_CP032869.1"/>
</dbReference>
<feature type="domain" description="Activator of Hsp90 ATPase homologue 1/2-like C-terminal" evidence="2">
    <location>
        <begin position="13"/>
        <end position="145"/>
    </location>
</feature>
<dbReference type="CDD" id="cd07814">
    <property type="entry name" value="SRPBCC_CalC_Aha1-like"/>
    <property type="match status" value="1"/>
</dbReference>
<dbReference type="AlphaFoldDB" id="A0A494VLW6"/>
<reference evidence="3 4" key="1">
    <citation type="submission" date="2018-10" db="EMBL/GenBank/DDBJ databases">
        <title>Genome sequencing of Mucilaginibacter sp. HYN0043.</title>
        <authorList>
            <person name="Kim M."/>
            <person name="Yi H."/>
        </authorList>
    </citation>
    <scope>NUCLEOTIDE SEQUENCE [LARGE SCALE GENOMIC DNA]</scope>
    <source>
        <strain evidence="3 4">HYN0043</strain>
    </source>
</reference>
<dbReference type="KEGG" id="muh:HYN43_013615"/>
<comment type="similarity">
    <text evidence="1">Belongs to the AHA1 family.</text>
</comment>
<organism evidence="3 4">
    <name type="scientific">Mucilaginibacter celer</name>
    <dbReference type="NCBI Taxonomy" id="2305508"/>
    <lineage>
        <taxon>Bacteria</taxon>
        <taxon>Pseudomonadati</taxon>
        <taxon>Bacteroidota</taxon>
        <taxon>Sphingobacteriia</taxon>
        <taxon>Sphingobacteriales</taxon>
        <taxon>Sphingobacteriaceae</taxon>
        <taxon>Mucilaginibacter</taxon>
    </lineage>
</organism>
<dbReference type="InterPro" id="IPR013538">
    <property type="entry name" value="ASHA1/2-like_C"/>
</dbReference>
<evidence type="ECO:0000256" key="1">
    <source>
        <dbReference type="ARBA" id="ARBA00006817"/>
    </source>
</evidence>
<evidence type="ECO:0000313" key="4">
    <source>
        <dbReference type="Proteomes" id="UP000270046"/>
    </source>
</evidence>
<dbReference type="Proteomes" id="UP000270046">
    <property type="component" value="Chromosome"/>
</dbReference>
<evidence type="ECO:0000313" key="3">
    <source>
        <dbReference type="EMBL" id="AYL96267.1"/>
    </source>
</evidence>
<protein>
    <submittedName>
        <fullName evidence="3">SRPBCC domain-containing protein</fullName>
    </submittedName>
</protein>
<sequence>MKNQPLIIKRLFDVPVTRLWKAFTDNESMKNWYFDIPGFKPKAGAEFSFPGHIDGRDFIHRCKITNVVPLRKIAYDMVFDIDQIQKGLMVKTHVSFEFEPAEDKTWLTLIHEGLENFPEGLKWFAFDDFVKGWSQLFDDKLSGYLAQS</sequence>
<dbReference type="Pfam" id="PF08327">
    <property type="entry name" value="AHSA1"/>
    <property type="match status" value="1"/>
</dbReference>
<accession>A0A494VLW6</accession>
<dbReference type="Gene3D" id="3.30.530.20">
    <property type="match status" value="1"/>
</dbReference>
<dbReference type="SUPFAM" id="SSF55961">
    <property type="entry name" value="Bet v1-like"/>
    <property type="match status" value="1"/>
</dbReference>
<dbReference type="OrthoDB" id="2355173at2"/>
<name>A0A494VLW6_9SPHI</name>
<dbReference type="InterPro" id="IPR023393">
    <property type="entry name" value="START-like_dom_sf"/>
</dbReference>
<evidence type="ECO:0000259" key="2">
    <source>
        <dbReference type="Pfam" id="PF08327"/>
    </source>
</evidence>
<dbReference type="EMBL" id="CP032869">
    <property type="protein sequence ID" value="AYL96267.1"/>
    <property type="molecule type" value="Genomic_DNA"/>
</dbReference>
<proteinExistence type="inferred from homology"/>
<gene>
    <name evidence="3" type="ORF">HYN43_013615</name>
</gene>